<dbReference type="InterPro" id="IPR007810">
    <property type="entry name" value="Pep3/Vps18_beta-prop"/>
</dbReference>
<evidence type="ECO:0008006" key="10">
    <source>
        <dbReference type="Google" id="ProtNLM"/>
    </source>
</evidence>
<keyword evidence="1" id="KW-0479">Metal-binding</keyword>
<dbReference type="Proteomes" id="UP000774326">
    <property type="component" value="Unassembled WGS sequence"/>
</dbReference>
<evidence type="ECO:0000256" key="3">
    <source>
        <dbReference type="ARBA" id="ARBA00022833"/>
    </source>
</evidence>
<keyword evidence="4" id="KW-0472">Membrane</keyword>
<keyword evidence="2" id="KW-0863">Zinc-finger</keyword>
<dbReference type="GO" id="GO:0030897">
    <property type="term" value="C:HOPS complex"/>
    <property type="evidence" value="ECO:0007669"/>
    <property type="project" value="TreeGrafter"/>
</dbReference>
<name>A0A9P8PVJ7_WICPI</name>
<evidence type="ECO:0000313" key="9">
    <source>
        <dbReference type="Proteomes" id="UP000774326"/>
    </source>
</evidence>
<gene>
    <name evidence="8" type="ORF">WICPIJ_008729</name>
</gene>
<dbReference type="PANTHER" id="PTHR23323:SF26">
    <property type="entry name" value="VACUOLAR PROTEIN SORTING-ASSOCIATED PROTEIN 18 HOMOLOG"/>
    <property type="match status" value="1"/>
</dbReference>
<dbReference type="GO" id="GO:0008270">
    <property type="term" value="F:zinc ion binding"/>
    <property type="evidence" value="ECO:0007669"/>
    <property type="project" value="UniProtKB-KW"/>
</dbReference>
<evidence type="ECO:0000313" key="8">
    <source>
        <dbReference type="EMBL" id="KAH3679121.1"/>
    </source>
</evidence>
<dbReference type="AlphaFoldDB" id="A0A9P8PVJ7"/>
<reference evidence="8" key="1">
    <citation type="journal article" date="2021" name="Open Biol.">
        <title>Shared evolutionary footprints suggest mitochondrial oxidative damage underlies multiple complex I losses in fungi.</title>
        <authorList>
            <person name="Schikora-Tamarit M.A."/>
            <person name="Marcet-Houben M."/>
            <person name="Nosek J."/>
            <person name="Gabaldon T."/>
        </authorList>
    </citation>
    <scope>NUCLEOTIDE SEQUENCE</scope>
    <source>
        <strain evidence="8">CBS2887</strain>
    </source>
</reference>
<feature type="domain" description="Pep3/Vps18 beta-propeller" evidence="6">
    <location>
        <begin position="17"/>
        <end position="378"/>
    </location>
</feature>
<dbReference type="GO" id="GO:0048284">
    <property type="term" value="P:organelle fusion"/>
    <property type="evidence" value="ECO:0007669"/>
    <property type="project" value="TreeGrafter"/>
</dbReference>
<comment type="caution">
    <text evidence="8">The sequence shown here is derived from an EMBL/GenBank/DDBJ whole genome shotgun (WGS) entry which is preliminary data.</text>
</comment>
<sequence length="970" mass="111647">MTQDLSDTQLKSASSFFNIAPVQFQTEINNISSLDVCNDILVISFKTNAQIFRIDLSNPETIETFQLPFKKTFQEVGYIDRLFQDPTGSHLIVSTSKRETFYLNYQSSGQFKHLSELNHLEITSIAWNLKALTDSNTGSFLIGDKSGGIHEAFLEYQVSTRKYFKNVSRNVHNTGRSIDGLSLHFDQFNKFTIVLTSGDEICYWYDRVPNVDSKHPIKYNELYLYRLFQSCSPLESEKYESLKSDNENYNCVKFTSSVAQPTIGWLIDLGIVFGDISAVNVPGRKNLGDLKFLISSELPQSGDDEIGAQFQALAFTKYHLVLLRGREVLVVNKFNDELVFQQSLPLDEAGERFIGLVADQLKSTYWVYSDRHIYEITVEDEDKFIWRSMLENGLFDQALAVTKDPVARDVIYGRKAEWLFQQRLLQEAASTFALTSTPSFENIALKFLEAKDMDALQVYFLAKFNLLLKDKSLQFKIPLTLLSCWIVENYVVKLNELDEQLENQEIKDVADLQTLTSTKLQISQELQTFLTSNIAVLDQKTVYEIIIANNRTEDLLYFANLIEDYDFVVTYWIRLEKYNEVLGTFSKINDLEIVYKHSTVLLLNSPAKTIDTWLAIPAIDASRLIPAVLKYNEVNKRVSVDHHRGIEFLSKFIKANKVESCHLHDTLLYLLISNDSSSTDESLILRYLEETKDSVYYNPDFILRLCLKFQRVRSAIMVYSGLKFYEDSINLALANDLVDESILIADKMEDDKTRKYLYLKIAKLKIDKLHHSDQQLIKSEVQFLLERCDLLTIKDLLPILPNFTTIDNFKEEICQDLEKFGNLVNKLNYEMESNVQINHDIVQDIDTKITNKSILIKFGSSCSSCEKLLTSRKFFTFHCQHCFHSDCLIKLIHGSNDFQTKKRLDTLQKKYLNETTTGANNNVKFINHPEVDALLSEKCPLCSDLRIDLLDVPLIENLKIGSTNIDEDDW</sequence>
<dbReference type="Pfam" id="PF05131">
    <property type="entry name" value="Pep3_Vps18"/>
    <property type="match status" value="1"/>
</dbReference>
<keyword evidence="9" id="KW-1185">Reference proteome</keyword>
<dbReference type="PANTHER" id="PTHR23323">
    <property type="entry name" value="VACUOLAR PROTEIN SORTING-ASSOCIATED PROTEIN"/>
    <property type="match status" value="1"/>
</dbReference>
<proteinExistence type="predicted"/>
<organism evidence="8 9">
    <name type="scientific">Wickerhamomyces pijperi</name>
    <name type="common">Yeast</name>
    <name type="synonym">Pichia pijperi</name>
    <dbReference type="NCBI Taxonomy" id="599730"/>
    <lineage>
        <taxon>Eukaryota</taxon>
        <taxon>Fungi</taxon>
        <taxon>Dikarya</taxon>
        <taxon>Ascomycota</taxon>
        <taxon>Saccharomycotina</taxon>
        <taxon>Saccharomycetes</taxon>
        <taxon>Phaffomycetales</taxon>
        <taxon>Wickerhamomycetaceae</taxon>
        <taxon>Wickerhamomyces</taxon>
    </lineage>
</organism>
<dbReference type="Pfam" id="PF26148">
    <property type="entry name" value="VPS18_RING_C"/>
    <property type="match status" value="1"/>
</dbReference>
<evidence type="ECO:0000256" key="1">
    <source>
        <dbReference type="ARBA" id="ARBA00022723"/>
    </source>
</evidence>
<evidence type="ECO:0000259" key="7">
    <source>
        <dbReference type="Pfam" id="PF26148"/>
    </source>
</evidence>
<dbReference type="InterPro" id="IPR036322">
    <property type="entry name" value="WD40_repeat_dom_sf"/>
</dbReference>
<evidence type="ECO:0000256" key="4">
    <source>
        <dbReference type="ARBA" id="ARBA00023136"/>
    </source>
</evidence>
<protein>
    <recommendedName>
        <fullName evidence="10">Pep3/Vps18/deep orange domain-containing protein</fullName>
    </recommendedName>
</protein>
<evidence type="ECO:0000256" key="2">
    <source>
        <dbReference type="ARBA" id="ARBA00022771"/>
    </source>
</evidence>
<accession>A0A9P8PVJ7</accession>
<dbReference type="GO" id="GO:0030674">
    <property type="term" value="F:protein-macromolecule adaptor activity"/>
    <property type="evidence" value="ECO:0007669"/>
    <property type="project" value="TreeGrafter"/>
</dbReference>
<reference evidence="8" key="2">
    <citation type="submission" date="2021-01" db="EMBL/GenBank/DDBJ databases">
        <authorList>
            <person name="Schikora-Tamarit M.A."/>
        </authorList>
    </citation>
    <scope>NUCLEOTIDE SEQUENCE</scope>
    <source>
        <strain evidence="8">CBS2887</strain>
    </source>
</reference>
<dbReference type="InterPro" id="IPR058919">
    <property type="entry name" value="Pep3/Vps18_RING_C"/>
</dbReference>
<dbReference type="GO" id="GO:0006904">
    <property type="term" value="P:vesicle docking involved in exocytosis"/>
    <property type="evidence" value="ECO:0007669"/>
    <property type="project" value="TreeGrafter"/>
</dbReference>
<comment type="subcellular location">
    <subcellularLocation>
        <location evidence="5">Endomembrane system</location>
        <topology evidence="5">Peripheral membrane protein</topology>
        <orientation evidence="5">Cytoplasmic side</orientation>
    </subcellularLocation>
</comment>
<dbReference type="EMBL" id="JAEUBG010005022">
    <property type="protein sequence ID" value="KAH3679121.1"/>
    <property type="molecule type" value="Genomic_DNA"/>
</dbReference>
<evidence type="ECO:0000256" key="5">
    <source>
        <dbReference type="ARBA" id="ARBA00029433"/>
    </source>
</evidence>
<dbReference type="OrthoDB" id="1845386at2759"/>
<dbReference type="GO" id="GO:0005768">
    <property type="term" value="C:endosome"/>
    <property type="evidence" value="ECO:0007669"/>
    <property type="project" value="TreeGrafter"/>
</dbReference>
<keyword evidence="3" id="KW-0862">Zinc</keyword>
<dbReference type="SUPFAM" id="SSF50978">
    <property type="entry name" value="WD40 repeat-like"/>
    <property type="match status" value="1"/>
</dbReference>
<dbReference type="GO" id="GO:0007033">
    <property type="term" value="P:vacuole organization"/>
    <property type="evidence" value="ECO:0007669"/>
    <property type="project" value="TreeGrafter"/>
</dbReference>
<dbReference type="GO" id="GO:0007032">
    <property type="term" value="P:endosome organization"/>
    <property type="evidence" value="ECO:0007669"/>
    <property type="project" value="TreeGrafter"/>
</dbReference>
<evidence type="ECO:0000259" key="6">
    <source>
        <dbReference type="Pfam" id="PF05131"/>
    </source>
</evidence>
<feature type="domain" description="Pep3/Vps18 RING C-terminal" evidence="7">
    <location>
        <begin position="859"/>
        <end position="947"/>
    </location>
</feature>